<dbReference type="Ensembl" id="ENSLBET00000036645.1">
    <property type="protein sequence ID" value="ENSLBEP00000035149.1"/>
    <property type="gene ID" value="ENSLBEG00000026398.1"/>
</dbReference>
<feature type="compositionally biased region" description="Polar residues" evidence="3">
    <location>
        <begin position="568"/>
        <end position="585"/>
    </location>
</feature>
<dbReference type="Pfam" id="PF15735">
    <property type="entry name" value="DUF4683"/>
    <property type="match status" value="2"/>
</dbReference>
<evidence type="ECO:0000313" key="6">
    <source>
        <dbReference type="Proteomes" id="UP000261660"/>
    </source>
</evidence>
<dbReference type="PANTHER" id="PTHR46946">
    <property type="entry name" value="NEURITE EXTENSION AND MIGRATION FACTOR"/>
    <property type="match status" value="1"/>
</dbReference>
<feature type="region of interest" description="Disordered" evidence="3">
    <location>
        <begin position="426"/>
        <end position="451"/>
    </location>
</feature>
<feature type="region of interest" description="Disordered" evidence="3">
    <location>
        <begin position="529"/>
        <end position="550"/>
    </location>
</feature>
<name>A0A3Q3GUZ0_9LABR</name>
<dbReference type="InterPro" id="IPR032757">
    <property type="entry name" value="DUF4683"/>
</dbReference>
<reference evidence="5" key="1">
    <citation type="submission" date="2025-08" db="UniProtKB">
        <authorList>
            <consortium name="Ensembl"/>
        </authorList>
    </citation>
    <scope>IDENTIFICATION</scope>
</reference>
<evidence type="ECO:0000313" key="5">
    <source>
        <dbReference type="Ensembl" id="ENSLBEP00000035149.1"/>
    </source>
</evidence>
<dbReference type="Proteomes" id="UP000261660">
    <property type="component" value="Unplaced"/>
</dbReference>
<evidence type="ECO:0000256" key="1">
    <source>
        <dbReference type="ARBA" id="ARBA00004123"/>
    </source>
</evidence>
<feature type="domain" description="DUF4683" evidence="4">
    <location>
        <begin position="234"/>
        <end position="327"/>
    </location>
</feature>
<comment type="subcellular location">
    <subcellularLocation>
        <location evidence="1">Nucleus</location>
    </subcellularLocation>
</comment>
<reference evidence="5" key="2">
    <citation type="submission" date="2025-09" db="UniProtKB">
        <authorList>
            <consortium name="Ensembl"/>
        </authorList>
    </citation>
    <scope>IDENTIFICATION</scope>
</reference>
<evidence type="ECO:0000256" key="3">
    <source>
        <dbReference type="SAM" id="MobiDB-lite"/>
    </source>
</evidence>
<protein>
    <submittedName>
        <fullName evidence="5">Neurite extension and migration factor b</fullName>
    </submittedName>
</protein>
<keyword evidence="2" id="KW-0539">Nucleus</keyword>
<feature type="compositionally biased region" description="Basic and acidic residues" evidence="3">
    <location>
        <begin position="159"/>
        <end position="171"/>
    </location>
</feature>
<dbReference type="GO" id="GO:2001223">
    <property type="term" value="P:negative regulation of neuron migration"/>
    <property type="evidence" value="ECO:0007669"/>
    <property type="project" value="TreeGrafter"/>
</dbReference>
<sequence>SPTLSVPLDTDSSLSLTATPCPPTDDAPTVVPQLQHTPTPTSLPTQAVSSWDPKGDTQKTSLLLPVALPLSTTMMEPGTVSVLTDECLLQPTRTCLGCFIETRDTGLSVRIGDVSREDFSDINNISIQCLSHAGEAVSHYGEQLLSDQLLSFPLPKAPGEGKREDENKTTEDCDDPEDDVTAKNLYEGLLLDKVSGEEVLLANASQDWGYFESFISESKMELLDLCSKNELSVNLFSEEDVDNLFDDEDDDSTLSSDVCSLKIRYESFQDNMREKTNVLQEETQFNFFPSVLANCAKKEEGAGVLRRSVEDAQPKTNELILETGQEEKVGDCSGKSPLDGSQGSPMSTPKVNYLMDFNSTEESGEFSDDSSCTGSSSDTLQEGRFKKGHSKRLLSPSNPLNYGLRSKRKVRYSDDYLYDVDSLESEKNAEKKEKVPTGQKEEEDVDWCPKKRRKSCRKEPPVVIKYIIINRFKGERLMSVKLGRLEPVDAAVSLNTETVSKYERLAPLKDFWHERQRERQEQLKLAARDKQQRGVHLNGRHHRPFNSSHPKRKYKIANRLKVQRIHTVEQSATAQGSPLSDQGQRGVSKEEATPTVAGITAAPGLPVTLDTNSIMHTVTAKSRSQEREEREGRRLGGNKTVRIRKFKSEARLRSKKMKEAEGEEGRSVTNETDACVAAAQIEDLTAELEEAGISSTTVKAHFSDNTTTAHTSEERFPFVSSNCSPDKAPSEEEVEAGVPVIPGGYLQTLLDATDSSSGATIPYFPQQSSRQQYPLGLSLEEKQFSSLQLAQSCVLSPPSESELQQSPQNCPSFPSMWHPQLCPSHSQSFGPETPETPILPNNFPATVPLNDNMPVSNYSQLSPEADRLLYDKSYLTESGLQPGADLQVCQAACVEGQVQYQRGSLCTDNGRLISYDSVGSLSASSSNYSSLSLKSCEREGEEEGRDNFLAHCSPKVVIQQSVDALTPLRESSDLLDISNFTPDKFRHSSLSELSPPETPNLSPQVVGREMKISGNVGEYQDVNDMTMDCNREAKWNCDVMQQQEHTANTYTAEDSQFPLHNFNSQDVLTIDKKELGATEFDEQTGETLAGAKSIKSKRKGNCKQTAAGQGPKKVRAPRAAKSEKVKTPKQNSRSTKKIKAMLEGKAAKNQAGGCGTGLTDSSSIGEWSGTGWSESNSLVGDDQREFEEPSNILSNIVSGMAEVQRFMMASIEPLWNPMSEACMPSEANSLNLKTLKILAGTEADLKKKGAALTGAGRGRKAGGKGGKNQLALGCNMFDKPNFINPGPAHKKLYRHKTSAKFPRIETLKGKRAERDPNKDLELCFCIFSAELALPQINVFITLFPKDVAIYTKH</sequence>
<feature type="region of interest" description="Disordered" evidence="3">
    <location>
        <begin position="1085"/>
        <end position="1136"/>
    </location>
</feature>
<dbReference type="GeneTree" id="ENSGT00940000159746"/>
<dbReference type="InterPro" id="IPR042794">
    <property type="entry name" value="Nexmif"/>
</dbReference>
<feature type="region of interest" description="Disordered" evidence="3">
    <location>
        <begin position="155"/>
        <end position="178"/>
    </location>
</feature>
<dbReference type="GO" id="GO:0001953">
    <property type="term" value="P:negative regulation of cell-matrix adhesion"/>
    <property type="evidence" value="ECO:0007669"/>
    <property type="project" value="TreeGrafter"/>
</dbReference>
<feature type="region of interest" description="Disordered" evidence="3">
    <location>
        <begin position="1"/>
        <end position="56"/>
    </location>
</feature>
<feature type="compositionally biased region" description="Basic residues" evidence="3">
    <location>
        <begin position="538"/>
        <end position="550"/>
    </location>
</feature>
<organism evidence="5 6">
    <name type="scientific">Labrus bergylta</name>
    <name type="common">ballan wrasse</name>
    <dbReference type="NCBI Taxonomy" id="56723"/>
    <lineage>
        <taxon>Eukaryota</taxon>
        <taxon>Metazoa</taxon>
        <taxon>Chordata</taxon>
        <taxon>Craniata</taxon>
        <taxon>Vertebrata</taxon>
        <taxon>Euteleostomi</taxon>
        <taxon>Actinopterygii</taxon>
        <taxon>Neopterygii</taxon>
        <taxon>Teleostei</taxon>
        <taxon>Neoteleostei</taxon>
        <taxon>Acanthomorphata</taxon>
        <taxon>Eupercaria</taxon>
        <taxon>Labriformes</taxon>
        <taxon>Labridae</taxon>
        <taxon>Labrus</taxon>
    </lineage>
</organism>
<feature type="compositionally biased region" description="Polar residues" evidence="3">
    <location>
        <begin position="34"/>
        <end position="49"/>
    </location>
</feature>
<accession>A0A3Q3GUZ0</accession>
<feature type="compositionally biased region" description="Polar residues" evidence="3">
    <location>
        <begin position="339"/>
        <end position="350"/>
    </location>
</feature>
<proteinExistence type="predicted"/>
<dbReference type="GO" id="GO:0005634">
    <property type="term" value="C:nucleus"/>
    <property type="evidence" value="ECO:0007669"/>
    <property type="project" value="UniProtKB-SubCell"/>
</dbReference>
<feature type="domain" description="DUF4683" evidence="4">
    <location>
        <begin position="358"/>
        <end position="583"/>
    </location>
</feature>
<dbReference type="PANTHER" id="PTHR46946:SF1">
    <property type="entry name" value="NEURITE EXTENSION AND MIGRATION FACTOR"/>
    <property type="match status" value="1"/>
</dbReference>
<feature type="compositionally biased region" description="Low complexity" evidence="3">
    <location>
        <begin position="369"/>
        <end position="379"/>
    </location>
</feature>
<dbReference type="GO" id="GO:0033629">
    <property type="term" value="P:negative regulation of cell adhesion mediated by integrin"/>
    <property type="evidence" value="ECO:0007669"/>
    <property type="project" value="TreeGrafter"/>
</dbReference>
<evidence type="ECO:0000259" key="4">
    <source>
        <dbReference type="Pfam" id="PF15735"/>
    </source>
</evidence>
<evidence type="ECO:0000256" key="2">
    <source>
        <dbReference type="ARBA" id="ARBA00023242"/>
    </source>
</evidence>
<dbReference type="GO" id="GO:2000048">
    <property type="term" value="P:negative regulation of cell-cell adhesion mediated by cadherin"/>
    <property type="evidence" value="ECO:0007669"/>
    <property type="project" value="TreeGrafter"/>
</dbReference>
<feature type="compositionally biased region" description="Basic and acidic residues" evidence="3">
    <location>
        <begin position="426"/>
        <end position="435"/>
    </location>
</feature>
<feature type="region of interest" description="Disordered" evidence="3">
    <location>
        <begin position="321"/>
        <end position="400"/>
    </location>
</feature>
<feature type="compositionally biased region" description="Polar residues" evidence="3">
    <location>
        <begin position="1"/>
        <end position="16"/>
    </location>
</feature>
<feature type="region of interest" description="Disordered" evidence="3">
    <location>
        <begin position="568"/>
        <end position="593"/>
    </location>
</feature>
<keyword evidence="6" id="KW-1185">Reference proteome</keyword>